<reference evidence="2 3" key="1">
    <citation type="submission" date="2023-09" db="EMBL/GenBank/DDBJ databases">
        <title>Genomes of two closely related lineages of the louse Polyplax serrata with different host specificities.</title>
        <authorList>
            <person name="Martinu J."/>
            <person name="Tarabai H."/>
            <person name="Stefka J."/>
            <person name="Hypsa V."/>
        </authorList>
    </citation>
    <scope>NUCLEOTIDE SEQUENCE [LARGE SCALE GENOMIC DNA]</scope>
    <source>
        <strain evidence="2">98ZLc_SE</strain>
    </source>
</reference>
<name>A0ABR1AM29_POLSC</name>
<proteinExistence type="predicted"/>
<feature type="region of interest" description="Disordered" evidence="1">
    <location>
        <begin position="149"/>
        <end position="178"/>
    </location>
</feature>
<organism evidence="2 3">
    <name type="scientific">Polyplax serrata</name>
    <name type="common">Common mouse louse</name>
    <dbReference type="NCBI Taxonomy" id="468196"/>
    <lineage>
        <taxon>Eukaryota</taxon>
        <taxon>Metazoa</taxon>
        <taxon>Ecdysozoa</taxon>
        <taxon>Arthropoda</taxon>
        <taxon>Hexapoda</taxon>
        <taxon>Insecta</taxon>
        <taxon>Pterygota</taxon>
        <taxon>Neoptera</taxon>
        <taxon>Paraneoptera</taxon>
        <taxon>Psocodea</taxon>
        <taxon>Troctomorpha</taxon>
        <taxon>Phthiraptera</taxon>
        <taxon>Anoplura</taxon>
        <taxon>Polyplacidae</taxon>
        <taxon>Polyplax</taxon>
    </lineage>
</organism>
<gene>
    <name evidence="2" type="ORF">RUM44_002143</name>
</gene>
<evidence type="ECO:0000313" key="3">
    <source>
        <dbReference type="Proteomes" id="UP001359485"/>
    </source>
</evidence>
<accession>A0ABR1AM29</accession>
<comment type="caution">
    <text evidence="2">The sequence shown here is derived from an EMBL/GenBank/DDBJ whole genome shotgun (WGS) entry which is preliminary data.</text>
</comment>
<evidence type="ECO:0000313" key="2">
    <source>
        <dbReference type="EMBL" id="KAK6622332.1"/>
    </source>
</evidence>
<protein>
    <submittedName>
        <fullName evidence="2">Uncharacterized protein</fullName>
    </submittedName>
</protein>
<dbReference type="EMBL" id="JAWJWF010000047">
    <property type="protein sequence ID" value="KAK6622332.1"/>
    <property type="molecule type" value="Genomic_DNA"/>
</dbReference>
<evidence type="ECO:0000256" key="1">
    <source>
        <dbReference type="SAM" id="MobiDB-lite"/>
    </source>
</evidence>
<feature type="compositionally biased region" description="Basic and acidic residues" evidence="1">
    <location>
        <begin position="162"/>
        <end position="178"/>
    </location>
</feature>
<keyword evidence="3" id="KW-1185">Reference proteome</keyword>
<sequence length="178" mass="20303">MSVMVRWKFNSKYFKKDTSWDAKTLEAKAHQISPISTPQGTSIRSQIRQRKCRKNSKTGRWSRAKHFTHSFSFTSHGKINSPSNFADEIPVGMSSLRPPLAIGVKRLAGKGGRKAGLTHPDMPNHRPSFFSPSSAFISFEFGPRWFGPTDETPCRPLWTKQKQTDRKTNHRNEQAQTE</sequence>
<dbReference type="Proteomes" id="UP001359485">
    <property type="component" value="Unassembled WGS sequence"/>
</dbReference>